<dbReference type="InterPro" id="IPR036047">
    <property type="entry name" value="F-box-like_dom_sf"/>
</dbReference>
<organism evidence="2 3">
    <name type="scientific">Bimuria novae-zelandiae CBS 107.79</name>
    <dbReference type="NCBI Taxonomy" id="1447943"/>
    <lineage>
        <taxon>Eukaryota</taxon>
        <taxon>Fungi</taxon>
        <taxon>Dikarya</taxon>
        <taxon>Ascomycota</taxon>
        <taxon>Pezizomycotina</taxon>
        <taxon>Dothideomycetes</taxon>
        <taxon>Pleosporomycetidae</taxon>
        <taxon>Pleosporales</taxon>
        <taxon>Massarineae</taxon>
        <taxon>Didymosphaeriaceae</taxon>
        <taxon>Bimuria</taxon>
    </lineage>
</organism>
<evidence type="ECO:0000313" key="2">
    <source>
        <dbReference type="EMBL" id="KAF1972636.1"/>
    </source>
</evidence>
<feature type="compositionally biased region" description="Acidic residues" evidence="1">
    <location>
        <begin position="432"/>
        <end position="456"/>
    </location>
</feature>
<dbReference type="CDD" id="cd09917">
    <property type="entry name" value="F-box_SF"/>
    <property type="match status" value="1"/>
</dbReference>
<dbReference type="SUPFAM" id="SSF52047">
    <property type="entry name" value="RNI-like"/>
    <property type="match status" value="1"/>
</dbReference>
<evidence type="ECO:0000256" key="1">
    <source>
        <dbReference type="SAM" id="MobiDB-lite"/>
    </source>
</evidence>
<feature type="region of interest" description="Disordered" evidence="1">
    <location>
        <begin position="426"/>
        <end position="456"/>
    </location>
</feature>
<reference evidence="2" key="1">
    <citation type="journal article" date="2020" name="Stud. Mycol.">
        <title>101 Dothideomycetes genomes: a test case for predicting lifestyles and emergence of pathogens.</title>
        <authorList>
            <person name="Haridas S."/>
            <person name="Albert R."/>
            <person name="Binder M."/>
            <person name="Bloem J."/>
            <person name="Labutti K."/>
            <person name="Salamov A."/>
            <person name="Andreopoulos B."/>
            <person name="Baker S."/>
            <person name="Barry K."/>
            <person name="Bills G."/>
            <person name="Bluhm B."/>
            <person name="Cannon C."/>
            <person name="Castanera R."/>
            <person name="Culley D."/>
            <person name="Daum C."/>
            <person name="Ezra D."/>
            <person name="Gonzalez J."/>
            <person name="Henrissat B."/>
            <person name="Kuo A."/>
            <person name="Liang C."/>
            <person name="Lipzen A."/>
            <person name="Lutzoni F."/>
            <person name="Magnuson J."/>
            <person name="Mondo S."/>
            <person name="Nolan M."/>
            <person name="Ohm R."/>
            <person name="Pangilinan J."/>
            <person name="Park H.-J."/>
            <person name="Ramirez L."/>
            <person name="Alfaro M."/>
            <person name="Sun H."/>
            <person name="Tritt A."/>
            <person name="Yoshinaga Y."/>
            <person name="Zwiers L.-H."/>
            <person name="Turgeon B."/>
            <person name="Goodwin S."/>
            <person name="Spatafora J."/>
            <person name="Crous P."/>
            <person name="Grigoriev I."/>
        </authorList>
    </citation>
    <scope>NUCLEOTIDE SEQUENCE</scope>
    <source>
        <strain evidence="2">CBS 107.79</strain>
    </source>
</reference>
<evidence type="ECO:0008006" key="4">
    <source>
        <dbReference type="Google" id="ProtNLM"/>
    </source>
</evidence>
<dbReference type="SUPFAM" id="SSF81383">
    <property type="entry name" value="F-box domain"/>
    <property type="match status" value="1"/>
</dbReference>
<name>A0A6A5VC81_9PLEO</name>
<sequence length="456" mass="51171">MATPSLTGMPLELLVHLIATYLPTKDLGALRLTNKYLEKALFDTFAKEFFTKKQFMLTTPSLQALVGISRHGALKKAMKHCIIGLESYKDTQNWLPPNADASWKLAFHRGLADQFALMSSGRGRDLLAEAFRNLPNLETLGIRDYNAQGRARDDNRWSSYGAPTVFQETLCALRCGSGDWASEVFLLVTQALAEANRAIPSVETILRGVSKGLTDIAFFLPSPNDKMDLVLNGLQQLLLTLNYADRRGTNVFNDFTLLEGFLLRASSLHHLRLNFVKSDSSWASDVIQRLSSVPNLLPNLRRLDLGMLLVGPDTLIHVISKFSATLRHASLWKVVLMHDATPQWKDSERRYSPWPRVLRTLATTTQLSGLSVGCLEQLGETPQTTSTPIQIHFSDGKISQEYTGGIKIWLPELLDKLVVAWPQYPMTHDSNSDDDDEEMVDEDEDDEEDEDSYDDE</sequence>
<accession>A0A6A5VC81</accession>
<keyword evidence="3" id="KW-1185">Reference proteome</keyword>
<dbReference type="OrthoDB" id="5279008at2759"/>
<evidence type="ECO:0000313" key="3">
    <source>
        <dbReference type="Proteomes" id="UP000800036"/>
    </source>
</evidence>
<proteinExistence type="predicted"/>
<dbReference type="Proteomes" id="UP000800036">
    <property type="component" value="Unassembled WGS sequence"/>
</dbReference>
<dbReference type="EMBL" id="ML976685">
    <property type="protein sequence ID" value="KAF1972636.1"/>
    <property type="molecule type" value="Genomic_DNA"/>
</dbReference>
<gene>
    <name evidence="2" type="ORF">BU23DRAFT_554851</name>
</gene>
<dbReference type="AlphaFoldDB" id="A0A6A5VC81"/>
<protein>
    <recommendedName>
        <fullName evidence="4">F-box domain-containing protein</fullName>
    </recommendedName>
</protein>